<dbReference type="Proteomes" id="UP001358586">
    <property type="component" value="Chromosome 12"/>
</dbReference>
<dbReference type="EMBL" id="JARKNE010000012">
    <property type="protein sequence ID" value="KAK5775478.1"/>
    <property type="molecule type" value="Genomic_DNA"/>
</dbReference>
<evidence type="ECO:0000313" key="2">
    <source>
        <dbReference type="Proteomes" id="UP001358586"/>
    </source>
</evidence>
<protein>
    <submittedName>
        <fullName evidence="1">Uncharacterized protein</fullName>
    </submittedName>
</protein>
<keyword evidence="2" id="KW-1185">Reference proteome</keyword>
<reference evidence="1 2" key="1">
    <citation type="submission" date="2023-03" db="EMBL/GenBank/DDBJ databases">
        <title>WGS of Gossypium arboreum.</title>
        <authorList>
            <person name="Yu D."/>
        </authorList>
    </citation>
    <scope>NUCLEOTIDE SEQUENCE [LARGE SCALE GENOMIC DNA]</scope>
    <source>
        <tissue evidence="1">Leaf</tissue>
    </source>
</reference>
<comment type="caution">
    <text evidence="1">The sequence shown here is derived from an EMBL/GenBank/DDBJ whole genome shotgun (WGS) entry which is preliminary data.</text>
</comment>
<evidence type="ECO:0000313" key="1">
    <source>
        <dbReference type="EMBL" id="KAK5775478.1"/>
    </source>
</evidence>
<proteinExistence type="predicted"/>
<organism evidence="1 2">
    <name type="scientific">Gossypium arboreum</name>
    <name type="common">Tree cotton</name>
    <name type="synonym">Gossypium nanking</name>
    <dbReference type="NCBI Taxonomy" id="29729"/>
    <lineage>
        <taxon>Eukaryota</taxon>
        <taxon>Viridiplantae</taxon>
        <taxon>Streptophyta</taxon>
        <taxon>Embryophyta</taxon>
        <taxon>Tracheophyta</taxon>
        <taxon>Spermatophyta</taxon>
        <taxon>Magnoliopsida</taxon>
        <taxon>eudicotyledons</taxon>
        <taxon>Gunneridae</taxon>
        <taxon>Pentapetalae</taxon>
        <taxon>rosids</taxon>
        <taxon>malvids</taxon>
        <taxon>Malvales</taxon>
        <taxon>Malvaceae</taxon>
        <taxon>Malvoideae</taxon>
        <taxon>Gossypium</taxon>
    </lineage>
</organism>
<sequence length="181" mass="20413">MRVSSIKYQFCASVHPMRYDVFDIKGAKGLEAMLQMHIDIVSPFLELYLEFSSPDEGIQLSTSLLVLEARMEPSVNGLEVALFFKLEPVPIEPEDGERGKYKEEEDPRFMAYSPLTYMQNVDLSVNDELEFTELPHRKPSHASSSLDSGDLEVGKEFSTKDGFLAVVNLYSIKMLGNVPIL</sequence>
<gene>
    <name evidence="1" type="ORF">PVK06_043373</name>
</gene>
<name>A0ABR0MNK3_GOSAR</name>
<accession>A0ABR0MNK3</accession>